<feature type="domain" description="O-methyltransferase C-terminal" evidence="4">
    <location>
        <begin position="199"/>
        <end position="386"/>
    </location>
</feature>
<dbReference type="OrthoDB" id="2410195at2759"/>
<dbReference type="InterPro" id="IPR036390">
    <property type="entry name" value="WH_DNA-bd_sf"/>
</dbReference>
<feature type="domain" description="O-methyltransferase dimerisation" evidence="5">
    <location>
        <begin position="83"/>
        <end position="158"/>
    </location>
</feature>
<name>A0A8H7CQY0_9AGAR</name>
<dbReference type="GO" id="GO:0046983">
    <property type="term" value="F:protein dimerization activity"/>
    <property type="evidence" value="ECO:0007669"/>
    <property type="project" value="InterPro"/>
</dbReference>
<evidence type="ECO:0000256" key="2">
    <source>
        <dbReference type="ARBA" id="ARBA00022679"/>
    </source>
</evidence>
<dbReference type="PANTHER" id="PTHR43712:SF2">
    <property type="entry name" value="O-METHYLTRANSFERASE CICE"/>
    <property type="match status" value="1"/>
</dbReference>
<keyword evidence="1" id="KW-0489">Methyltransferase</keyword>
<evidence type="ECO:0000259" key="5">
    <source>
        <dbReference type="Pfam" id="PF08100"/>
    </source>
</evidence>
<dbReference type="Pfam" id="PF08100">
    <property type="entry name" value="Dimerisation"/>
    <property type="match status" value="1"/>
</dbReference>
<dbReference type="Proteomes" id="UP000620124">
    <property type="component" value="Unassembled WGS sequence"/>
</dbReference>
<reference evidence="6" key="1">
    <citation type="submission" date="2020-05" db="EMBL/GenBank/DDBJ databases">
        <title>Mycena genomes resolve the evolution of fungal bioluminescence.</title>
        <authorList>
            <person name="Tsai I.J."/>
        </authorList>
    </citation>
    <scope>NUCLEOTIDE SEQUENCE</scope>
    <source>
        <strain evidence="6">CCC161011</strain>
    </source>
</reference>
<evidence type="ECO:0000256" key="1">
    <source>
        <dbReference type="ARBA" id="ARBA00022603"/>
    </source>
</evidence>
<evidence type="ECO:0000259" key="4">
    <source>
        <dbReference type="Pfam" id="PF00891"/>
    </source>
</evidence>
<keyword evidence="3" id="KW-0949">S-adenosyl-L-methionine</keyword>
<dbReference type="AlphaFoldDB" id="A0A8H7CQY0"/>
<dbReference type="InterPro" id="IPR016461">
    <property type="entry name" value="COMT-like"/>
</dbReference>
<organism evidence="6 7">
    <name type="scientific">Mycena venus</name>
    <dbReference type="NCBI Taxonomy" id="2733690"/>
    <lineage>
        <taxon>Eukaryota</taxon>
        <taxon>Fungi</taxon>
        <taxon>Dikarya</taxon>
        <taxon>Basidiomycota</taxon>
        <taxon>Agaricomycotina</taxon>
        <taxon>Agaricomycetes</taxon>
        <taxon>Agaricomycetidae</taxon>
        <taxon>Agaricales</taxon>
        <taxon>Marasmiineae</taxon>
        <taxon>Mycenaceae</taxon>
        <taxon>Mycena</taxon>
    </lineage>
</organism>
<evidence type="ECO:0000313" key="7">
    <source>
        <dbReference type="Proteomes" id="UP000620124"/>
    </source>
</evidence>
<proteinExistence type="predicted"/>
<dbReference type="InterPro" id="IPR001077">
    <property type="entry name" value="COMT_C"/>
</dbReference>
<dbReference type="PANTHER" id="PTHR43712">
    <property type="entry name" value="PUTATIVE (AFU_ORTHOLOGUE AFUA_4G14580)-RELATED"/>
    <property type="match status" value="1"/>
</dbReference>
<sequence>MQSISTLRRLASIISDSVATMERVYASSNVPLPSLDEPFNPHDPAEALRQEPEVSNAVKNLMAAAAQISTTVCDPMRLAVNTSRAFHLSSCLLVTSNLNIAEILREAGPKGATAEDIAAQSRVNPDLIARILRLLATHHIFREVSPGVFANNRVSSTLDKGKSLSVLNSNQADRFIGSSGIAALVEQAADIGGKSGVYLADSALNADGVIPFKLAYRTEEDFFTWLHQAENSYNATRFGVAMQGTAETEPSDLIFQGFDWGLLPQNGTIVDVGGGIGHVSLTIAWKYPHLRVVMQDLARSIELSKGYWRDNFPEHISKQMVKFQVHDFFSPQPVKDAAVFLLRYVLHNWSDDQAKVILRHLRVAALPTTRLVILEKIVPFASVEDLEASRTKDISGAFRPSAEYPLLPNWGPATADLYLYDLTMHVLFGGVERTLEGFWDLLEPSGWKLVEVHHCAGSQLSHLVAIPV</sequence>
<dbReference type="GO" id="GO:0032259">
    <property type="term" value="P:methylation"/>
    <property type="evidence" value="ECO:0007669"/>
    <property type="project" value="UniProtKB-KW"/>
</dbReference>
<dbReference type="Pfam" id="PF00891">
    <property type="entry name" value="Methyltransf_2"/>
    <property type="match status" value="1"/>
</dbReference>
<dbReference type="CDD" id="cd02440">
    <property type="entry name" value="AdoMet_MTases"/>
    <property type="match status" value="1"/>
</dbReference>
<dbReference type="GO" id="GO:0008171">
    <property type="term" value="F:O-methyltransferase activity"/>
    <property type="evidence" value="ECO:0007669"/>
    <property type="project" value="InterPro"/>
</dbReference>
<dbReference type="InterPro" id="IPR012967">
    <property type="entry name" value="COMT_dimerisation"/>
</dbReference>
<evidence type="ECO:0008006" key="8">
    <source>
        <dbReference type="Google" id="ProtNLM"/>
    </source>
</evidence>
<accession>A0A8H7CQY0</accession>
<dbReference type="SUPFAM" id="SSF46785">
    <property type="entry name" value="Winged helix' DNA-binding domain"/>
    <property type="match status" value="1"/>
</dbReference>
<evidence type="ECO:0000256" key="3">
    <source>
        <dbReference type="ARBA" id="ARBA00022691"/>
    </source>
</evidence>
<gene>
    <name evidence="6" type="ORF">MVEN_01716100</name>
</gene>
<keyword evidence="2" id="KW-0808">Transferase</keyword>
<dbReference type="EMBL" id="JACAZI010000015">
    <property type="protein sequence ID" value="KAF7344248.1"/>
    <property type="molecule type" value="Genomic_DNA"/>
</dbReference>
<protein>
    <recommendedName>
        <fullName evidence="8">S-adenosyl-L-methionine-dependent methyltransferase</fullName>
    </recommendedName>
</protein>
<dbReference type="InterPro" id="IPR029063">
    <property type="entry name" value="SAM-dependent_MTases_sf"/>
</dbReference>
<dbReference type="InterPro" id="IPR036388">
    <property type="entry name" value="WH-like_DNA-bd_sf"/>
</dbReference>
<dbReference type="Gene3D" id="1.10.10.10">
    <property type="entry name" value="Winged helix-like DNA-binding domain superfamily/Winged helix DNA-binding domain"/>
    <property type="match status" value="1"/>
</dbReference>
<dbReference type="Gene3D" id="3.40.50.150">
    <property type="entry name" value="Vaccinia Virus protein VP39"/>
    <property type="match status" value="1"/>
</dbReference>
<keyword evidence="7" id="KW-1185">Reference proteome</keyword>
<dbReference type="PROSITE" id="PS51683">
    <property type="entry name" value="SAM_OMT_II"/>
    <property type="match status" value="1"/>
</dbReference>
<comment type="caution">
    <text evidence="6">The sequence shown here is derived from an EMBL/GenBank/DDBJ whole genome shotgun (WGS) entry which is preliminary data.</text>
</comment>
<dbReference type="SUPFAM" id="SSF53335">
    <property type="entry name" value="S-adenosyl-L-methionine-dependent methyltransferases"/>
    <property type="match status" value="1"/>
</dbReference>
<evidence type="ECO:0000313" key="6">
    <source>
        <dbReference type="EMBL" id="KAF7344248.1"/>
    </source>
</evidence>